<dbReference type="GO" id="GO:0016020">
    <property type="term" value="C:membrane"/>
    <property type="evidence" value="ECO:0007669"/>
    <property type="project" value="UniProtKB-SubCell"/>
</dbReference>
<dbReference type="Proteomes" id="UP000708208">
    <property type="component" value="Unassembled WGS sequence"/>
</dbReference>
<dbReference type="PANTHER" id="PTHR13439:SF66">
    <property type="entry name" value="BCDNA.GH12326"/>
    <property type="match status" value="1"/>
</dbReference>
<organism evidence="8 9">
    <name type="scientific">Allacma fusca</name>
    <dbReference type="NCBI Taxonomy" id="39272"/>
    <lineage>
        <taxon>Eukaryota</taxon>
        <taxon>Metazoa</taxon>
        <taxon>Ecdysozoa</taxon>
        <taxon>Arthropoda</taxon>
        <taxon>Hexapoda</taxon>
        <taxon>Collembola</taxon>
        <taxon>Symphypleona</taxon>
        <taxon>Sminthuridae</taxon>
        <taxon>Allacma</taxon>
    </lineage>
</organism>
<proteinExistence type="predicted"/>
<comment type="caution">
    <text evidence="8">The sequence shown here is derived from an EMBL/GenBank/DDBJ whole genome shotgun (WGS) entry which is preliminary data.</text>
</comment>
<dbReference type="InterPro" id="IPR050846">
    <property type="entry name" value="TLCD"/>
</dbReference>
<evidence type="ECO:0000256" key="5">
    <source>
        <dbReference type="PROSITE-ProRule" id="PRU00205"/>
    </source>
</evidence>
<feature type="transmembrane region" description="Helical" evidence="6">
    <location>
        <begin position="182"/>
        <end position="204"/>
    </location>
</feature>
<reference evidence="8" key="1">
    <citation type="submission" date="2021-06" db="EMBL/GenBank/DDBJ databases">
        <authorList>
            <person name="Hodson N. C."/>
            <person name="Mongue J. A."/>
            <person name="Jaron S. K."/>
        </authorList>
    </citation>
    <scope>NUCLEOTIDE SEQUENCE</scope>
</reference>
<evidence type="ECO:0000256" key="1">
    <source>
        <dbReference type="ARBA" id="ARBA00004141"/>
    </source>
</evidence>
<dbReference type="GO" id="GO:0055088">
    <property type="term" value="P:lipid homeostasis"/>
    <property type="evidence" value="ECO:0007669"/>
    <property type="project" value="TreeGrafter"/>
</dbReference>
<gene>
    <name evidence="8" type="ORF">AFUS01_LOCUS11882</name>
</gene>
<evidence type="ECO:0000313" key="9">
    <source>
        <dbReference type="Proteomes" id="UP000708208"/>
    </source>
</evidence>
<dbReference type="PANTHER" id="PTHR13439">
    <property type="entry name" value="CT120 PROTEIN"/>
    <property type="match status" value="1"/>
</dbReference>
<dbReference type="InterPro" id="IPR006634">
    <property type="entry name" value="TLC-dom"/>
</dbReference>
<evidence type="ECO:0000256" key="6">
    <source>
        <dbReference type="SAM" id="Phobius"/>
    </source>
</evidence>
<keyword evidence="3 6" id="KW-1133">Transmembrane helix</keyword>
<feature type="transmembrane region" description="Helical" evidence="6">
    <location>
        <begin position="224"/>
        <end position="243"/>
    </location>
</feature>
<feature type="transmembrane region" description="Helical" evidence="6">
    <location>
        <begin position="149"/>
        <end position="170"/>
    </location>
</feature>
<dbReference type="GO" id="GO:0005783">
    <property type="term" value="C:endoplasmic reticulum"/>
    <property type="evidence" value="ECO:0007669"/>
    <property type="project" value="TreeGrafter"/>
</dbReference>
<evidence type="ECO:0000256" key="2">
    <source>
        <dbReference type="ARBA" id="ARBA00022692"/>
    </source>
</evidence>
<protein>
    <recommendedName>
        <fullName evidence="7">TLC domain-containing protein</fullName>
    </recommendedName>
</protein>
<evidence type="ECO:0000256" key="4">
    <source>
        <dbReference type="ARBA" id="ARBA00023136"/>
    </source>
</evidence>
<dbReference type="EMBL" id="CAJVCH010092373">
    <property type="protein sequence ID" value="CAG7722765.1"/>
    <property type="molecule type" value="Genomic_DNA"/>
</dbReference>
<dbReference type="OrthoDB" id="10266980at2759"/>
<feature type="transmembrane region" description="Helical" evidence="6">
    <location>
        <begin position="74"/>
        <end position="94"/>
    </location>
</feature>
<keyword evidence="9" id="KW-1185">Reference proteome</keyword>
<accession>A0A8J2P3K0</accession>
<evidence type="ECO:0000313" key="8">
    <source>
        <dbReference type="EMBL" id="CAG7722765.1"/>
    </source>
</evidence>
<feature type="transmembrane region" description="Helical" evidence="6">
    <location>
        <begin position="115"/>
        <end position="137"/>
    </location>
</feature>
<dbReference type="PROSITE" id="PS50922">
    <property type="entry name" value="TLC"/>
    <property type="match status" value="1"/>
</dbReference>
<name>A0A8J2P3K0_9HEXA</name>
<feature type="domain" description="TLC" evidence="7">
    <location>
        <begin position="31"/>
        <end position="253"/>
    </location>
</feature>
<dbReference type="Pfam" id="PF03798">
    <property type="entry name" value="TRAM_LAG1_CLN8"/>
    <property type="match status" value="1"/>
</dbReference>
<keyword evidence="2 5" id="KW-0812">Transmembrane</keyword>
<evidence type="ECO:0000256" key="3">
    <source>
        <dbReference type="ARBA" id="ARBA00022989"/>
    </source>
</evidence>
<comment type="subcellular location">
    <subcellularLocation>
        <location evidence="1">Membrane</location>
        <topology evidence="1">Multi-pass membrane protein</topology>
    </subcellularLocation>
</comment>
<dbReference type="SMART" id="SM00724">
    <property type="entry name" value="TLC"/>
    <property type="match status" value="1"/>
</dbReference>
<dbReference type="AlphaFoldDB" id="A0A8J2P3K0"/>
<sequence length="264" mass="30442">MFPATFILQRYLWNATKLGQTLAKKYSFTDKDVADISNKIVSAFQAVLAAVAGILVCKNCAKDVLRDKHAATLIYAWLGIPYFVYDTVCMFYVDRIAKKIPPQPKYQTFLDFLRFVLRTPVIVIHHIVMAPIGFSLIVWYRDEIMSGDFFVGIIYMMETSTPFVSIRFILSKLKMKSTLAYAVNGVCMLLFFPVFRIASVFYAWALYSDQLKVSYYESFMDAQFVWKVCFIAALAPQIYWYVLMWKGLLRMLKPTSDGPAKKLE</sequence>
<evidence type="ECO:0000259" key="7">
    <source>
        <dbReference type="PROSITE" id="PS50922"/>
    </source>
</evidence>
<keyword evidence="4 5" id="KW-0472">Membrane</keyword>